<feature type="region of interest" description="Disordered" evidence="1">
    <location>
        <begin position="569"/>
        <end position="591"/>
    </location>
</feature>
<dbReference type="EMBL" id="JAIRAU010000049">
    <property type="protein sequence ID" value="MBZ5714713.1"/>
    <property type="molecule type" value="Genomic_DNA"/>
</dbReference>
<evidence type="ECO:0000256" key="1">
    <source>
        <dbReference type="SAM" id="MobiDB-lite"/>
    </source>
</evidence>
<protein>
    <submittedName>
        <fullName evidence="3">Carboxypeptidase-like regulatory domain-containing protein</fullName>
    </submittedName>
</protein>
<evidence type="ECO:0000313" key="4">
    <source>
        <dbReference type="Proteomes" id="UP001139031"/>
    </source>
</evidence>
<dbReference type="Gene3D" id="2.60.40.1120">
    <property type="entry name" value="Carboxypeptidase-like, regulatory domain"/>
    <property type="match status" value="6"/>
</dbReference>
<feature type="compositionally biased region" description="Basic and acidic residues" evidence="1">
    <location>
        <begin position="572"/>
        <end position="581"/>
    </location>
</feature>
<evidence type="ECO:0000313" key="3">
    <source>
        <dbReference type="EMBL" id="MBZ5714713.1"/>
    </source>
</evidence>
<dbReference type="SUPFAM" id="SSF49464">
    <property type="entry name" value="Carboxypeptidase regulatory domain-like"/>
    <property type="match status" value="1"/>
</dbReference>
<keyword evidence="4" id="KW-1185">Reference proteome</keyword>
<evidence type="ECO:0000256" key="2">
    <source>
        <dbReference type="SAM" id="Phobius"/>
    </source>
</evidence>
<keyword evidence="2" id="KW-0472">Membrane</keyword>
<name>A0ABS7U2F6_9BACT</name>
<dbReference type="InterPro" id="IPR013784">
    <property type="entry name" value="Carb-bd-like_fold"/>
</dbReference>
<organism evidence="3 4">
    <name type="scientific">Nannocystis pusilla</name>
    <dbReference type="NCBI Taxonomy" id="889268"/>
    <lineage>
        <taxon>Bacteria</taxon>
        <taxon>Pseudomonadati</taxon>
        <taxon>Myxococcota</taxon>
        <taxon>Polyangia</taxon>
        <taxon>Nannocystales</taxon>
        <taxon>Nannocystaceae</taxon>
        <taxon>Nannocystis</taxon>
    </lineage>
</organism>
<dbReference type="Pfam" id="PF13620">
    <property type="entry name" value="CarboxypepD_reg"/>
    <property type="match status" value="5"/>
</dbReference>
<comment type="caution">
    <text evidence="3">The sequence shown here is derived from an EMBL/GenBank/DDBJ whole genome shotgun (WGS) entry which is preliminary data.</text>
</comment>
<dbReference type="InterPro" id="IPR008969">
    <property type="entry name" value="CarboxyPept-like_regulatory"/>
</dbReference>
<sequence>MSKHGRSSPAGAVKRRAVIVAALILLGIGAWFWRREAVTPVLHVGPTESRPEGATSLALEHPRSEPEVALRFGALASISGTIREPGGSAVAGAQVCAGVSSSLLPDREGWRPRCAVSERDGHYRIDGLVPVRHRVTASASGYAPAIFHSGEFEALDLRPGLEATGIDLVLEAGGVEVSGVVKDLSGGPIEGSSVIAERSFARTDAEGRFSLWVRTGPLSLVADAEGYAPALAEGIAPGTVFEVYLTPEAVLVGKVVLIGSGTPVEGATVTAGGRQWGGSHAAITDAHGNFRIAGLAPGAYKPVARSDDAIGKAAEQVLLGLGETSSQVTIEAHPALFVEGRLVVAGGGACDDGWVGLRDPVHLGNSLASPEVDGVVRLLGLQPGTYEVRLGCRNHLLEERYEPITIRDRSVRGVTWTVTRGQAIRGQVVAADGTPAPRLEVRAAPSSDLDQGQARRIDARAMTGADGRFALGGLLAGNYTLSVSGGRPAPAPLSVTVSRDRDLEDVRIELPETGQVVGRVTDPGGRALKRLRVALRGDGPGTFAVIRDDGSFTIEHVVAGSYRAIVEGSQGELRRPGKSPEEPPGEPVEVRAGQSETIALVVEAAAGTIGGVVRDVQGRPIVDAFVEAVREPEGGGGAKRQEPWGSFFETPHLTDADGHFELGGLLAGRYTLRAYRKGGGEAFLDHVALGSEVAIVMEETARISGTVSVGEGPLPQEFFLQLVDEATGYRRQDSFFRTNGAWSVPELPAGRYKIRLRAGKATQEVEVSVRAGEEIRDVRVELESL</sequence>
<accession>A0ABS7U2F6</accession>
<dbReference type="Proteomes" id="UP001139031">
    <property type="component" value="Unassembled WGS sequence"/>
</dbReference>
<gene>
    <name evidence="3" type="ORF">K7C98_36240</name>
</gene>
<proteinExistence type="predicted"/>
<reference evidence="3" key="1">
    <citation type="submission" date="2021-08" db="EMBL/GenBank/DDBJ databases">
        <authorList>
            <person name="Stevens D.C."/>
        </authorList>
    </citation>
    <scope>NUCLEOTIDE SEQUENCE</scope>
    <source>
        <strain evidence="3">DSM 53165</strain>
    </source>
</reference>
<keyword evidence="2" id="KW-0812">Transmembrane</keyword>
<dbReference type="SUPFAM" id="SSF49452">
    <property type="entry name" value="Starch-binding domain-like"/>
    <property type="match status" value="5"/>
</dbReference>
<keyword evidence="2" id="KW-1133">Transmembrane helix</keyword>
<feature type="transmembrane region" description="Helical" evidence="2">
    <location>
        <begin position="12"/>
        <end position="33"/>
    </location>
</feature>